<dbReference type="EMBL" id="JAMXIB010000004">
    <property type="protein sequence ID" value="MCO5724558.1"/>
    <property type="molecule type" value="Genomic_DNA"/>
</dbReference>
<dbReference type="Proteomes" id="UP001206312">
    <property type="component" value="Unassembled WGS sequence"/>
</dbReference>
<comment type="caution">
    <text evidence="2">The sequence shown here is derived from an EMBL/GenBank/DDBJ whole genome shotgun (WGS) entry which is preliminary data.</text>
</comment>
<keyword evidence="1" id="KW-1133">Transmembrane helix</keyword>
<feature type="transmembrane region" description="Helical" evidence="1">
    <location>
        <begin position="194"/>
        <end position="216"/>
    </location>
</feature>
<name>A0ABT1AZE9_9FLAO</name>
<sequence>MEVLERSVNSNDWITVVFLLSLLCLVFAKSMFEGRFLSFIILPFNNKYIFLYNKKGRLLHGFHLVQSLFLLLNLGLFLLLAFPAFPEAPPVSNAALLLLTIGGLLAFFLVKVGLQLLVGLLFDIESLTAGLIYKKMTYLNYSSLVMFGANLILAYVFPASKPVVFISLFLILLINLIGWAGILKIHQKLISSYFFYFILYLCALEMAPFLIIAYLLKD</sequence>
<evidence type="ECO:0000313" key="2">
    <source>
        <dbReference type="EMBL" id="MCO5724558.1"/>
    </source>
</evidence>
<reference evidence="2 3" key="1">
    <citation type="submission" date="2022-06" db="EMBL/GenBank/DDBJ databases">
        <authorList>
            <person name="Xuan X."/>
        </authorList>
    </citation>
    <scope>NUCLEOTIDE SEQUENCE [LARGE SCALE GENOMIC DNA]</scope>
    <source>
        <strain evidence="2 3">2V75</strain>
    </source>
</reference>
<keyword evidence="1" id="KW-0812">Transmembrane</keyword>
<gene>
    <name evidence="2" type="ORF">NG653_06800</name>
</gene>
<proteinExistence type="predicted"/>
<evidence type="ECO:0000313" key="3">
    <source>
        <dbReference type="Proteomes" id="UP001206312"/>
    </source>
</evidence>
<feature type="transmembrane region" description="Helical" evidence="1">
    <location>
        <begin position="94"/>
        <end position="118"/>
    </location>
</feature>
<organism evidence="2 3">
    <name type="scientific">Robiginitalea marina</name>
    <dbReference type="NCBI Taxonomy" id="2954105"/>
    <lineage>
        <taxon>Bacteria</taxon>
        <taxon>Pseudomonadati</taxon>
        <taxon>Bacteroidota</taxon>
        <taxon>Flavobacteriia</taxon>
        <taxon>Flavobacteriales</taxon>
        <taxon>Flavobacteriaceae</taxon>
        <taxon>Robiginitalea</taxon>
    </lineage>
</organism>
<evidence type="ECO:0000256" key="1">
    <source>
        <dbReference type="SAM" id="Phobius"/>
    </source>
</evidence>
<accession>A0ABT1AZE9</accession>
<keyword evidence="3" id="KW-1185">Reference proteome</keyword>
<feature type="transmembrane region" description="Helical" evidence="1">
    <location>
        <begin position="138"/>
        <end position="157"/>
    </location>
</feature>
<feature type="transmembrane region" description="Helical" evidence="1">
    <location>
        <begin position="61"/>
        <end position="82"/>
    </location>
</feature>
<dbReference type="RefSeq" id="WP_252740934.1">
    <property type="nucleotide sequence ID" value="NZ_JAMXIB010000004.1"/>
</dbReference>
<feature type="transmembrane region" description="Helical" evidence="1">
    <location>
        <begin position="163"/>
        <end position="182"/>
    </location>
</feature>
<dbReference type="InterPro" id="IPR025367">
    <property type="entry name" value="DUF4271"/>
</dbReference>
<keyword evidence="1" id="KW-0472">Membrane</keyword>
<dbReference type="Pfam" id="PF14093">
    <property type="entry name" value="DUF4271"/>
    <property type="match status" value="1"/>
</dbReference>
<feature type="transmembrane region" description="Helical" evidence="1">
    <location>
        <begin position="13"/>
        <end position="32"/>
    </location>
</feature>
<protein>
    <submittedName>
        <fullName evidence="2">DUF4271 domain-containing protein</fullName>
    </submittedName>
</protein>